<dbReference type="PANTHER" id="PTHR11728:SF8">
    <property type="entry name" value="GLYCEROL-3-PHOSPHATE DEHYDROGENASE [NAD(+)]-RELATED"/>
    <property type="match status" value="1"/>
</dbReference>
<accession>D7FUR6</accession>
<keyword evidence="10" id="KW-1185">Reference proteome</keyword>
<comment type="catalytic activity">
    <reaction evidence="4 6">
        <text>sn-glycerol 3-phosphate + NAD(+) = dihydroxyacetone phosphate + NADH + H(+)</text>
        <dbReference type="Rhea" id="RHEA:11092"/>
        <dbReference type="ChEBI" id="CHEBI:15378"/>
        <dbReference type="ChEBI" id="CHEBI:57540"/>
        <dbReference type="ChEBI" id="CHEBI:57597"/>
        <dbReference type="ChEBI" id="CHEBI:57642"/>
        <dbReference type="ChEBI" id="CHEBI:57945"/>
        <dbReference type="EC" id="1.1.1.8"/>
    </reaction>
</comment>
<dbReference type="GO" id="GO:0141152">
    <property type="term" value="F:glycerol-3-phosphate dehydrogenase (NAD+) activity"/>
    <property type="evidence" value="ECO:0007669"/>
    <property type="project" value="UniProtKB-UniRule"/>
</dbReference>
<dbReference type="InterPro" id="IPR017751">
    <property type="entry name" value="G3P_DH_NAD-dep_euk"/>
</dbReference>
<dbReference type="InterPro" id="IPR036291">
    <property type="entry name" value="NAD(P)-bd_dom_sf"/>
</dbReference>
<dbReference type="FunCoup" id="D7FUR6">
    <property type="interactions" value="55"/>
</dbReference>
<evidence type="ECO:0000256" key="3">
    <source>
        <dbReference type="ARBA" id="ARBA00023027"/>
    </source>
</evidence>
<protein>
    <recommendedName>
        <fullName evidence="6">Glycerol-3-phosphate dehydrogenase [NAD(+)]</fullName>
        <ecNumber evidence="6">1.1.1.8</ecNumber>
    </recommendedName>
</protein>
<dbReference type="EMBL" id="FN649760">
    <property type="protein sequence ID" value="CBJ31722.1"/>
    <property type="molecule type" value="Genomic_DNA"/>
</dbReference>
<evidence type="ECO:0000256" key="4">
    <source>
        <dbReference type="ARBA" id="ARBA00048683"/>
    </source>
</evidence>
<keyword evidence="2 5" id="KW-0560">Oxidoreductase</keyword>
<evidence type="ECO:0000313" key="10">
    <source>
        <dbReference type="Proteomes" id="UP000002630"/>
    </source>
</evidence>
<reference evidence="9 10" key="1">
    <citation type="journal article" date="2010" name="Nature">
        <title>The Ectocarpus genome and the independent evolution of multicellularity in brown algae.</title>
        <authorList>
            <person name="Cock J.M."/>
            <person name="Sterck L."/>
            <person name="Rouze P."/>
            <person name="Scornet D."/>
            <person name="Allen A.E."/>
            <person name="Amoutzias G."/>
            <person name="Anthouard V."/>
            <person name="Artiguenave F."/>
            <person name="Aury J.M."/>
            <person name="Badger J.H."/>
            <person name="Beszteri B."/>
            <person name="Billiau K."/>
            <person name="Bonnet E."/>
            <person name="Bothwell J.H."/>
            <person name="Bowler C."/>
            <person name="Boyen C."/>
            <person name="Brownlee C."/>
            <person name="Carrano C.J."/>
            <person name="Charrier B."/>
            <person name="Cho G.Y."/>
            <person name="Coelho S.M."/>
            <person name="Collen J."/>
            <person name="Corre E."/>
            <person name="Da Silva C."/>
            <person name="Delage L."/>
            <person name="Delaroque N."/>
            <person name="Dittami S.M."/>
            <person name="Doulbeau S."/>
            <person name="Elias M."/>
            <person name="Farnham G."/>
            <person name="Gachon C.M."/>
            <person name="Gschloessl B."/>
            <person name="Heesch S."/>
            <person name="Jabbari K."/>
            <person name="Jubin C."/>
            <person name="Kawai H."/>
            <person name="Kimura K."/>
            <person name="Kloareg B."/>
            <person name="Kupper F.C."/>
            <person name="Lang D."/>
            <person name="Le Bail A."/>
            <person name="Leblanc C."/>
            <person name="Lerouge P."/>
            <person name="Lohr M."/>
            <person name="Lopez P.J."/>
            <person name="Martens C."/>
            <person name="Maumus F."/>
            <person name="Michel G."/>
            <person name="Miranda-Saavedra D."/>
            <person name="Morales J."/>
            <person name="Moreau H."/>
            <person name="Motomura T."/>
            <person name="Nagasato C."/>
            <person name="Napoli C.A."/>
            <person name="Nelson D.R."/>
            <person name="Nyvall-Collen P."/>
            <person name="Peters A.F."/>
            <person name="Pommier C."/>
            <person name="Potin P."/>
            <person name="Poulain J."/>
            <person name="Quesneville H."/>
            <person name="Read B."/>
            <person name="Rensing S.A."/>
            <person name="Ritter A."/>
            <person name="Rousvoal S."/>
            <person name="Samanta M."/>
            <person name="Samson G."/>
            <person name="Schroeder D.C."/>
            <person name="Segurens B."/>
            <person name="Strittmatter M."/>
            <person name="Tonon T."/>
            <person name="Tregear J.W."/>
            <person name="Valentin K."/>
            <person name="von Dassow P."/>
            <person name="Yamagishi T."/>
            <person name="Van de Peer Y."/>
            <person name="Wincker P."/>
        </authorList>
    </citation>
    <scope>NUCLEOTIDE SEQUENCE [LARGE SCALE GENOMIC DNA]</scope>
    <source>
        <strain evidence="10">Ec32 / CCAP1310/4</strain>
    </source>
</reference>
<dbReference type="InParanoid" id="D7FUR6"/>
<feature type="domain" description="Glycerol-3-phosphate dehydrogenase NAD-dependent C-terminal" evidence="8">
    <location>
        <begin position="256"/>
        <end position="396"/>
    </location>
</feature>
<dbReference type="Pfam" id="PF07479">
    <property type="entry name" value="NAD_Gly3P_dh_C"/>
    <property type="match status" value="1"/>
</dbReference>
<comment type="similarity">
    <text evidence="1 5">Belongs to the NAD-dependent glycerol-3-phosphate dehydrogenase family.</text>
</comment>
<dbReference type="Pfam" id="PF01210">
    <property type="entry name" value="NAD_Gly3P_dh_N"/>
    <property type="match status" value="1"/>
</dbReference>
<sequence>MADTGAGIASAHADESMSMGSMTSCESLLDADLGGASRQPLGGGGGAAPERVAIVGSGNWGSAIARIVGRNVIEQEGFEHQIRQWVFPEKVSHNGVEACLTEVINKEHENVKYLPGVKLPENLVAEGDLALAVKDATILIFVLPHQFLGRVLPTVAEALGLTKSGGTAGVAPGGRRIRAVSLIKGVDKGPDGLKLISDHIREGLCGAVPLGLADEDYASCRAAGLSVTADADTDTLRLLFNRPTFRVTVVRNASATVELCGALKNVVALGAAFCDGLGYGGNTKAAIVRTGLAEMQVFAQRLRCDASAFDATASSRAFLESCGIGDLMTTCYGASRNRKCAEMFARESGKRSWEQLEAEELGGMKLQGPSTAVEAFGVIKKKKCARKFPLLTTIYRPSLSPGGEGAGRASVGAGGILEPRGFGLSDGWSWTGTRWSYD</sequence>
<dbReference type="GO" id="GO:0051287">
    <property type="term" value="F:NAD binding"/>
    <property type="evidence" value="ECO:0007669"/>
    <property type="project" value="UniProtKB-UniRule"/>
</dbReference>
<dbReference type="GO" id="GO:0042803">
    <property type="term" value="F:protein homodimerization activity"/>
    <property type="evidence" value="ECO:0007669"/>
    <property type="project" value="InterPro"/>
</dbReference>
<evidence type="ECO:0000256" key="2">
    <source>
        <dbReference type="ARBA" id="ARBA00023002"/>
    </source>
</evidence>
<gene>
    <name evidence="9" type="primary">GPD</name>
    <name evidence="9" type="ORF">Esi_0278_0022</name>
</gene>
<evidence type="ECO:0000256" key="1">
    <source>
        <dbReference type="ARBA" id="ARBA00011009"/>
    </source>
</evidence>
<dbReference type="FunFam" id="1.10.1040.10:FF:000004">
    <property type="entry name" value="Glycerol-3-phosphate dehydrogenase [NAD(+)]"/>
    <property type="match status" value="1"/>
</dbReference>
<dbReference type="SUPFAM" id="SSF51735">
    <property type="entry name" value="NAD(P)-binding Rossmann-fold domains"/>
    <property type="match status" value="1"/>
</dbReference>
<dbReference type="InterPro" id="IPR008927">
    <property type="entry name" value="6-PGluconate_DH-like_C_sf"/>
</dbReference>
<dbReference type="GO" id="GO:0046168">
    <property type="term" value="P:glycerol-3-phosphate catabolic process"/>
    <property type="evidence" value="ECO:0007669"/>
    <property type="project" value="UniProtKB-UniRule"/>
</dbReference>
<organism evidence="9 10">
    <name type="scientific">Ectocarpus siliculosus</name>
    <name type="common">Brown alga</name>
    <name type="synonym">Conferva siliculosa</name>
    <dbReference type="NCBI Taxonomy" id="2880"/>
    <lineage>
        <taxon>Eukaryota</taxon>
        <taxon>Sar</taxon>
        <taxon>Stramenopiles</taxon>
        <taxon>Ochrophyta</taxon>
        <taxon>PX clade</taxon>
        <taxon>Phaeophyceae</taxon>
        <taxon>Ectocarpales</taxon>
        <taxon>Ectocarpaceae</taxon>
        <taxon>Ectocarpus</taxon>
    </lineage>
</organism>
<dbReference type="AlphaFoldDB" id="D7FUR6"/>
<dbReference type="Gene3D" id="1.10.1040.10">
    <property type="entry name" value="N-(1-d-carboxylethyl)-l-norvaline Dehydrogenase, domain 2"/>
    <property type="match status" value="1"/>
</dbReference>
<keyword evidence="3 5" id="KW-0520">NAD</keyword>
<evidence type="ECO:0000256" key="6">
    <source>
        <dbReference type="RuleBase" id="RU361243"/>
    </source>
</evidence>
<dbReference type="Gene3D" id="3.40.50.720">
    <property type="entry name" value="NAD(P)-binding Rossmann-like Domain"/>
    <property type="match status" value="1"/>
</dbReference>
<feature type="domain" description="Glycerol-3-phosphate dehydrogenase NAD-dependent N-terminal" evidence="7">
    <location>
        <begin position="52"/>
        <end position="204"/>
    </location>
</feature>
<dbReference type="Proteomes" id="UP000002630">
    <property type="component" value="Unassembled WGS sequence"/>
</dbReference>
<dbReference type="OrthoDB" id="10263760at2759"/>
<dbReference type="InterPro" id="IPR006109">
    <property type="entry name" value="G3P_DH_NAD-dep_C"/>
</dbReference>
<dbReference type="PRINTS" id="PR00077">
    <property type="entry name" value="GPDHDRGNASE"/>
</dbReference>
<evidence type="ECO:0000259" key="8">
    <source>
        <dbReference type="Pfam" id="PF07479"/>
    </source>
</evidence>
<evidence type="ECO:0000259" key="7">
    <source>
        <dbReference type="Pfam" id="PF01210"/>
    </source>
</evidence>
<dbReference type="STRING" id="2880.D7FUR6"/>
<evidence type="ECO:0000313" key="9">
    <source>
        <dbReference type="EMBL" id="CBJ31722.1"/>
    </source>
</evidence>
<name>D7FUR6_ECTSI</name>
<dbReference type="GO" id="GO:0005829">
    <property type="term" value="C:cytosol"/>
    <property type="evidence" value="ECO:0007669"/>
    <property type="project" value="TreeGrafter"/>
</dbReference>
<dbReference type="GO" id="GO:0005975">
    <property type="term" value="P:carbohydrate metabolic process"/>
    <property type="evidence" value="ECO:0007669"/>
    <property type="project" value="InterPro"/>
</dbReference>
<evidence type="ECO:0000256" key="5">
    <source>
        <dbReference type="RuleBase" id="RU000437"/>
    </source>
</evidence>
<dbReference type="PANTHER" id="PTHR11728">
    <property type="entry name" value="GLYCEROL-3-PHOSPHATE DEHYDROGENASE"/>
    <property type="match status" value="1"/>
</dbReference>
<dbReference type="NCBIfam" id="TIGR03376">
    <property type="entry name" value="glycerol3P_DH"/>
    <property type="match status" value="1"/>
</dbReference>
<dbReference type="InterPro" id="IPR011128">
    <property type="entry name" value="G3P_DH_NAD-dep_N"/>
</dbReference>
<dbReference type="SUPFAM" id="SSF48179">
    <property type="entry name" value="6-phosphogluconate dehydrogenase C-terminal domain-like"/>
    <property type="match status" value="1"/>
</dbReference>
<dbReference type="EC" id="1.1.1.8" evidence="6"/>
<dbReference type="InterPro" id="IPR006168">
    <property type="entry name" value="G3P_DH_NAD-dep"/>
</dbReference>
<proteinExistence type="inferred from homology"/>
<dbReference type="InterPro" id="IPR013328">
    <property type="entry name" value="6PGD_dom2"/>
</dbReference>